<protein>
    <submittedName>
        <fullName evidence="1">Putative transcriptional regulator</fullName>
    </submittedName>
</protein>
<evidence type="ECO:0000313" key="1">
    <source>
        <dbReference type="EMBL" id="DAF55476.1"/>
    </source>
</evidence>
<dbReference type="PANTHER" id="PTHR36154:SF1">
    <property type="entry name" value="DNA-BINDING TRANSCRIPTIONAL ACTIVATOR ALPA"/>
    <property type="match status" value="1"/>
</dbReference>
<accession>A0A8S5SWL1</accession>
<name>A0A8S5SWL1_9CAUD</name>
<dbReference type="PANTHER" id="PTHR36154">
    <property type="entry name" value="DNA-BINDING TRANSCRIPTIONAL ACTIVATOR ALPA"/>
    <property type="match status" value="1"/>
</dbReference>
<proteinExistence type="predicted"/>
<reference evidence="1" key="1">
    <citation type="journal article" date="2021" name="Proc. Natl. Acad. Sci. U.S.A.">
        <title>A Catalog of Tens of Thousands of Viruses from Human Metagenomes Reveals Hidden Associations with Chronic Diseases.</title>
        <authorList>
            <person name="Tisza M.J."/>
            <person name="Buck C.B."/>
        </authorList>
    </citation>
    <scope>NUCLEOTIDE SEQUENCE</scope>
    <source>
        <strain evidence="1">CtLYp5</strain>
    </source>
</reference>
<dbReference type="InterPro" id="IPR010260">
    <property type="entry name" value="AlpA"/>
</dbReference>
<dbReference type="Gene3D" id="1.10.238.160">
    <property type="match status" value="1"/>
</dbReference>
<dbReference type="InterPro" id="IPR052931">
    <property type="entry name" value="Prophage_regulatory_activator"/>
</dbReference>
<dbReference type="Pfam" id="PF05930">
    <property type="entry name" value="Phage_AlpA"/>
    <property type="match status" value="1"/>
</dbReference>
<dbReference type="EMBL" id="BK032693">
    <property type="protein sequence ID" value="DAF55476.1"/>
    <property type="molecule type" value="Genomic_DNA"/>
</dbReference>
<organism evidence="1">
    <name type="scientific">Myoviridae sp. ctLYp5</name>
    <dbReference type="NCBI Taxonomy" id="2827680"/>
    <lineage>
        <taxon>Viruses</taxon>
        <taxon>Duplodnaviria</taxon>
        <taxon>Heunggongvirae</taxon>
        <taxon>Uroviricota</taxon>
        <taxon>Caudoviricetes</taxon>
    </lineage>
</organism>
<sequence>MKLLKMKEVIAQTGCGKTKIYAMIKADEFPRPYKIGMASRWRSDEVENWIKTRPIS</sequence>